<dbReference type="EMBL" id="NPMS01000003">
    <property type="protein sequence ID" value="OZU89078.1"/>
    <property type="molecule type" value="Genomic_DNA"/>
</dbReference>
<protein>
    <submittedName>
        <fullName evidence="2">Uncharacterized protein</fullName>
    </submittedName>
</protein>
<keyword evidence="1" id="KW-1133">Transmembrane helix</keyword>
<feature type="transmembrane region" description="Helical" evidence="1">
    <location>
        <begin position="39"/>
        <end position="64"/>
    </location>
</feature>
<name>A0A265NAN1_9BACI</name>
<proteinExistence type="predicted"/>
<keyword evidence="1" id="KW-0472">Membrane</keyword>
<feature type="transmembrane region" description="Helical" evidence="1">
    <location>
        <begin position="15"/>
        <end position="32"/>
    </location>
</feature>
<evidence type="ECO:0000313" key="3">
    <source>
        <dbReference type="Proteomes" id="UP000216498"/>
    </source>
</evidence>
<feature type="transmembrane region" description="Helical" evidence="1">
    <location>
        <begin position="76"/>
        <end position="98"/>
    </location>
</feature>
<comment type="caution">
    <text evidence="2">The sequence shown here is derived from an EMBL/GenBank/DDBJ whole genome shotgun (WGS) entry which is preliminary data.</text>
</comment>
<accession>A0A265NAN1</accession>
<reference evidence="2 3" key="1">
    <citation type="submission" date="2017-08" db="EMBL/GenBank/DDBJ databases">
        <title>Virgibacillus indicus sp. nov. and Virgibacillus profoundi sp. nov, two moderately halophilic bacteria isolated from marine sediment by using the Microfluidic Streak Plate.</title>
        <authorList>
            <person name="Xu B."/>
            <person name="Hu B."/>
            <person name="Wang J."/>
            <person name="Zhu Y."/>
            <person name="Huang L."/>
            <person name="Du W."/>
            <person name="Huang Y."/>
        </authorList>
    </citation>
    <scope>NUCLEOTIDE SEQUENCE [LARGE SCALE GENOMIC DNA]</scope>
    <source>
        <strain evidence="2 3">IO3-P2-C2</strain>
    </source>
</reference>
<keyword evidence="3" id="KW-1185">Reference proteome</keyword>
<dbReference type="Proteomes" id="UP000216498">
    <property type="component" value="Unassembled WGS sequence"/>
</dbReference>
<organism evidence="2 3">
    <name type="scientific">Virgibacillus indicus</name>
    <dbReference type="NCBI Taxonomy" id="2024554"/>
    <lineage>
        <taxon>Bacteria</taxon>
        <taxon>Bacillati</taxon>
        <taxon>Bacillota</taxon>
        <taxon>Bacilli</taxon>
        <taxon>Bacillales</taxon>
        <taxon>Bacillaceae</taxon>
        <taxon>Virgibacillus</taxon>
    </lineage>
</organism>
<sequence length="109" mass="12543">MMEYEVVFTYIRYEILFVLVVLIGLTLNIVFLKERFINWLATIVISIICVVCSGFSVLTMAVLIDELDLSGESKDMYIFIAIIVLAITNSIISYIRILKLTDKKEIKKQ</sequence>
<evidence type="ECO:0000313" key="2">
    <source>
        <dbReference type="EMBL" id="OZU89078.1"/>
    </source>
</evidence>
<dbReference type="RefSeq" id="WP_094885437.1">
    <property type="nucleotide sequence ID" value="NZ_NPMS01000003.1"/>
</dbReference>
<evidence type="ECO:0000256" key="1">
    <source>
        <dbReference type="SAM" id="Phobius"/>
    </source>
</evidence>
<dbReference type="AlphaFoldDB" id="A0A265NAN1"/>
<keyword evidence="1" id="KW-0812">Transmembrane</keyword>
<gene>
    <name evidence="2" type="ORF">CIL03_08665</name>
</gene>